<keyword evidence="9" id="KW-0472">Membrane</keyword>
<evidence type="ECO:0008006" key="12">
    <source>
        <dbReference type="Google" id="ProtNLM"/>
    </source>
</evidence>
<keyword evidence="3 8" id="KW-0349">Heme</keyword>
<evidence type="ECO:0000256" key="1">
    <source>
        <dbReference type="ARBA" id="ARBA00001971"/>
    </source>
</evidence>
<evidence type="ECO:0000256" key="2">
    <source>
        <dbReference type="ARBA" id="ARBA00010617"/>
    </source>
</evidence>
<dbReference type="GeneID" id="63765591"/>
<proteinExistence type="inferred from homology"/>
<dbReference type="GO" id="GO:0016705">
    <property type="term" value="F:oxidoreductase activity, acting on paired donors, with incorporation or reduction of molecular oxygen"/>
    <property type="evidence" value="ECO:0007669"/>
    <property type="project" value="InterPro"/>
</dbReference>
<evidence type="ECO:0000256" key="8">
    <source>
        <dbReference type="PIRSR" id="PIRSR602401-1"/>
    </source>
</evidence>
<evidence type="ECO:0000256" key="7">
    <source>
        <dbReference type="ARBA" id="ARBA00023033"/>
    </source>
</evidence>
<dbReference type="AlphaFoldDB" id="A0A1L9TIF0"/>
<evidence type="ECO:0000313" key="11">
    <source>
        <dbReference type="Proteomes" id="UP000184356"/>
    </source>
</evidence>
<dbReference type="STRING" id="1036612.A0A1L9TIF0"/>
<reference evidence="11" key="1">
    <citation type="journal article" date="2017" name="Genome Biol.">
        <title>Comparative genomics reveals high biological diversity and specific adaptations in the industrially and medically important fungal genus Aspergillus.</title>
        <authorList>
            <person name="de Vries R.P."/>
            <person name="Riley R."/>
            <person name="Wiebenga A."/>
            <person name="Aguilar-Osorio G."/>
            <person name="Amillis S."/>
            <person name="Uchima C.A."/>
            <person name="Anderluh G."/>
            <person name="Asadollahi M."/>
            <person name="Askin M."/>
            <person name="Barry K."/>
            <person name="Battaglia E."/>
            <person name="Bayram O."/>
            <person name="Benocci T."/>
            <person name="Braus-Stromeyer S.A."/>
            <person name="Caldana C."/>
            <person name="Canovas D."/>
            <person name="Cerqueira G.C."/>
            <person name="Chen F."/>
            <person name="Chen W."/>
            <person name="Choi C."/>
            <person name="Clum A."/>
            <person name="Dos Santos R.A."/>
            <person name="Damasio A.R."/>
            <person name="Diallinas G."/>
            <person name="Emri T."/>
            <person name="Fekete E."/>
            <person name="Flipphi M."/>
            <person name="Freyberg S."/>
            <person name="Gallo A."/>
            <person name="Gournas C."/>
            <person name="Habgood R."/>
            <person name="Hainaut M."/>
            <person name="Harispe M.L."/>
            <person name="Henrissat B."/>
            <person name="Hilden K.S."/>
            <person name="Hope R."/>
            <person name="Hossain A."/>
            <person name="Karabika E."/>
            <person name="Karaffa L."/>
            <person name="Karanyi Z."/>
            <person name="Krasevec N."/>
            <person name="Kuo A."/>
            <person name="Kusch H."/>
            <person name="LaButti K."/>
            <person name="Lagendijk E.L."/>
            <person name="Lapidus A."/>
            <person name="Levasseur A."/>
            <person name="Lindquist E."/>
            <person name="Lipzen A."/>
            <person name="Logrieco A.F."/>
            <person name="MacCabe A."/>
            <person name="Maekelae M.R."/>
            <person name="Malavazi I."/>
            <person name="Melin P."/>
            <person name="Meyer V."/>
            <person name="Mielnichuk N."/>
            <person name="Miskei M."/>
            <person name="Molnar A.P."/>
            <person name="Mule G."/>
            <person name="Ngan C.Y."/>
            <person name="Orejas M."/>
            <person name="Orosz E."/>
            <person name="Ouedraogo J.P."/>
            <person name="Overkamp K.M."/>
            <person name="Park H.-S."/>
            <person name="Perrone G."/>
            <person name="Piumi F."/>
            <person name="Punt P.J."/>
            <person name="Ram A.F."/>
            <person name="Ramon A."/>
            <person name="Rauscher S."/>
            <person name="Record E."/>
            <person name="Riano-Pachon D.M."/>
            <person name="Robert V."/>
            <person name="Roehrig J."/>
            <person name="Ruller R."/>
            <person name="Salamov A."/>
            <person name="Salih N.S."/>
            <person name="Samson R.A."/>
            <person name="Sandor E."/>
            <person name="Sanguinetti M."/>
            <person name="Schuetze T."/>
            <person name="Sepcic K."/>
            <person name="Shelest E."/>
            <person name="Sherlock G."/>
            <person name="Sophianopoulou V."/>
            <person name="Squina F.M."/>
            <person name="Sun H."/>
            <person name="Susca A."/>
            <person name="Todd R.B."/>
            <person name="Tsang A."/>
            <person name="Unkles S.E."/>
            <person name="van de Wiele N."/>
            <person name="van Rossen-Uffink D."/>
            <person name="Oliveira J.V."/>
            <person name="Vesth T.C."/>
            <person name="Visser J."/>
            <person name="Yu J.-H."/>
            <person name="Zhou M."/>
            <person name="Andersen M.R."/>
            <person name="Archer D.B."/>
            <person name="Baker S.E."/>
            <person name="Benoit I."/>
            <person name="Brakhage A.A."/>
            <person name="Braus G.H."/>
            <person name="Fischer R."/>
            <person name="Frisvad J.C."/>
            <person name="Goldman G.H."/>
            <person name="Houbraken J."/>
            <person name="Oakley B."/>
            <person name="Pocsi I."/>
            <person name="Scazzocchio C."/>
            <person name="Seiboth B."/>
            <person name="vanKuyk P.A."/>
            <person name="Wortman J."/>
            <person name="Dyer P.S."/>
            <person name="Grigoriev I.V."/>
        </authorList>
    </citation>
    <scope>NUCLEOTIDE SEQUENCE [LARGE SCALE GENOMIC DNA]</scope>
    <source>
        <strain evidence="11">CBS 593.65</strain>
    </source>
</reference>
<evidence type="ECO:0000313" key="10">
    <source>
        <dbReference type="EMBL" id="OJJ59200.1"/>
    </source>
</evidence>
<dbReference type="PRINTS" id="PR00385">
    <property type="entry name" value="P450"/>
</dbReference>
<dbReference type="EMBL" id="KV878586">
    <property type="protein sequence ID" value="OJJ59200.1"/>
    <property type="molecule type" value="Genomic_DNA"/>
</dbReference>
<dbReference type="PRINTS" id="PR00463">
    <property type="entry name" value="EP450I"/>
</dbReference>
<evidence type="ECO:0000256" key="6">
    <source>
        <dbReference type="ARBA" id="ARBA00023004"/>
    </source>
</evidence>
<evidence type="ECO:0000256" key="3">
    <source>
        <dbReference type="ARBA" id="ARBA00022617"/>
    </source>
</evidence>
<accession>A0A1L9TIF0</accession>
<feature type="transmembrane region" description="Helical" evidence="9">
    <location>
        <begin position="6"/>
        <end position="24"/>
    </location>
</feature>
<dbReference type="SUPFAM" id="SSF48264">
    <property type="entry name" value="Cytochrome P450"/>
    <property type="match status" value="1"/>
</dbReference>
<keyword evidence="6 8" id="KW-0408">Iron</keyword>
<dbReference type="InterPro" id="IPR050121">
    <property type="entry name" value="Cytochrome_P450_monoxygenase"/>
</dbReference>
<keyword evidence="11" id="KW-1185">Reference proteome</keyword>
<organism evidence="10 11">
    <name type="scientific">Aspergillus sydowii CBS 593.65</name>
    <dbReference type="NCBI Taxonomy" id="1036612"/>
    <lineage>
        <taxon>Eukaryota</taxon>
        <taxon>Fungi</taxon>
        <taxon>Dikarya</taxon>
        <taxon>Ascomycota</taxon>
        <taxon>Pezizomycotina</taxon>
        <taxon>Eurotiomycetes</taxon>
        <taxon>Eurotiomycetidae</taxon>
        <taxon>Eurotiales</taxon>
        <taxon>Aspergillaceae</taxon>
        <taxon>Aspergillus</taxon>
        <taxon>Aspergillus subgen. Nidulantes</taxon>
    </lineage>
</organism>
<dbReference type="GO" id="GO:0004497">
    <property type="term" value="F:monooxygenase activity"/>
    <property type="evidence" value="ECO:0007669"/>
    <property type="project" value="UniProtKB-KW"/>
</dbReference>
<dbReference type="GO" id="GO:0005506">
    <property type="term" value="F:iron ion binding"/>
    <property type="evidence" value="ECO:0007669"/>
    <property type="project" value="InterPro"/>
</dbReference>
<keyword evidence="9" id="KW-0812">Transmembrane</keyword>
<dbReference type="InterPro" id="IPR036396">
    <property type="entry name" value="Cyt_P450_sf"/>
</dbReference>
<keyword evidence="4 8" id="KW-0479">Metal-binding</keyword>
<dbReference type="GO" id="GO:0020037">
    <property type="term" value="F:heme binding"/>
    <property type="evidence" value="ECO:0007669"/>
    <property type="project" value="InterPro"/>
</dbReference>
<dbReference type="Proteomes" id="UP000184356">
    <property type="component" value="Unassembled WGS sequence"/>
</dbReference>
<feature type="binding site" description="axial binding residue" evidence="8">
    <location>
        <position position="438"/>
    </location>
    <ligand>
        <name>heme</name>
        <dbReference type="ChEBI" id="CHEBI:30413"/>
    </ligand>
    <ligandPart>
        <name>Fe</name>
        <dbReference type="ChEBI" id="CHEBI:18248"/>
    </ligandPart>
</feature>
<protein>
    <recommendedName>
        <fullName evidence="12">Cytochrome P450</fullName>
    </recommendedName>
</protein>
<keyword evidence="5" id="KW-0560">Oxidoreductase</keyword>
<name>A0A1L9TIF0_9EURO</name>
<dbReference type="Pfam" id="PF00067">
    <property type="entry name" value="p450"/>
    <property type="match status" value="1"/>
</dbReference>
<dbReference type="RefSeq" id="XP_040703006.1">
    <property type="nucleotide sequence ID" value="XM_040849518.1"/>
</dbReference>
<comment type="similarity">
    <text evidence="2">Belongs to the cytochrome P450 family.</text>
</comment>
<dbReference type="GO" id="GO:0044550">
    <property type="term" value="P:secondary metabolite biosynthetic process"/>
    <property type="evidence" value="ECO:0007669"/>
    <property type="project" value="UniProtKB-ARBA"/>
</dbReference>
<evidence type="ECO:0000256" key="5">
    <source>
        <dbReference type="ARBA" id="ARBA00023002"/>
    </source>
</evidence>
<dbReference type="Gene3D" id="1.10.630.10">
    <property type="entry name" value="Cytochrome P450"/>
    <property type="match status" value="1"/>
</dbReference>
<dbReference type="CDD" id="cd11062">
    <property type="entry name" value="CYP58-like"/>
    <property type="match status" value="1"/>
</dbReference>
<evidence type="ECO:0000256" key="4">
    <source>
        <dbReference type="ARBA" id="ARBA00022723"/>
    </source>
</evidence>
<keyword evidence="7" id="KW-0503">Monooxygenase</keyword>
<dbReference type="InterPro" id="IPR002401">
    <property type="entry name" value="Cyt_P450_E_grp-I"/>
</dbReference>
<dbReference type="OrthoDB" id="3945418at2759"/>
<dbReference type="PANTHER" id="PTHR24305">
    <property type="entry name" value="CYTOCHROME P450"/>
    <property type="match status" value="1"/>
</dbReference>
<dbReference type="InterPro" id="IPR001128">
    <property type="entry name" value="Cyt_P450"/>
</dbReference>
<dbReference type="PANTHER" id="PTHR24305:SF157">
    <property type="entry name" value="N-ACETYLTRYPTOPHAN 6-HYDROXYLASE IVOC-RELATED"/>
    <property type="match status" value="1"/>
</dbReference>
<keyword evidence="9" id="KW-1133">Transmembrane helix</keyword>
<evidence type="ECO:0000256" key="9">
    <source>
        <dbReference type="SAM" id="Phobius"/>
    </source>
</evidence>
<comment type="cofactor">
    <cofactor evidence="1 8">
        <name>heme</name>
        <dbReference type="ChEBI" id="CHEBI:30413"/>
    </cofactor>
</comment>
<gene>
    <name evidence="10" type="ORF">ASPSYDRAFT_58342</name>
</gene>
<dbReference type="VEuPathDB" id="FungiDB:ASPSYDRAFT_58342"/>
<sequence length="499" mass="57347">MLDTTHAWLLLPGAAILLIIRSIYRLYFHPLSHIPGPKLAAVTHLYEFYYDVCTPGGGRFLFQIEKLHRKYGPIVRISPREVHVNDPDFYDEIYTSSSRRREKDPFWVPIFSISKSMITTIGHEHHRFRRNLLSNFFSKRSERINKLIQRFEEFHHSKTVVQLDDAFAALTADIITYYGYGKLWEFLEDKDFRSDIRTATTEVSGICHLNRFFPFLDPLIRSTPDWMVHLLAPGKTAMLDFQQSILDTVMDPASQETKPGKATTLVHKLIDPELPPEERTKKRIEEESLVFLAAGTETTGRTLTIASYHLAQNRDVLERLREEVKAVLPTTTSTCTLLDLERLPYLTAVVNESLRIATPAMNRFPRVAPDETLVYKEYPIPPGTPMGCSPFFIHRNATIFPNPEKFDPDRWTRTNGKTATGERLDRYLTAFTKGSRACLGINLAYAELYMALAHLARRVELELHNTGPEDVKICREFVIGYTKRAEPRVYARVTGVLQD</sequence>